<reference evidence="3 4" key="1">
    <citation type="submission" date="2020-08" db="EMBL/GenBank/DDBJ databases">
        <title>Sequencing the genomes of 1000 actinobacteria strains.</title>
        <authorList>
            <person name="Klenk H.-P."/>
        </authorList>
    </citation>
    <scope>NUCLEOTIDE SEQUENCE [LARGE SCALE GENOMIC DNA]</scope>
    <source>
        <strain evidence="3 4">DSM 43023</strain>
    </source>
</reference>
<evidence type="ECO:0000256" key="2">
    <source>
        <dbReference type="SAM" id="Phobius"/>
    </source>
</evidence>
<keyword evidence="2" id="KW-0812">Transmembrane</keyword>
<sequence>MIATCAWASIMWTGPTWERWVLAGVALTLAACLALAALIGPAARYLAGERTPLTDVERTEMTAAERVEAVNSARHTLVQAVTGLVVIGGVVFTALGLWYTAQTLNTTQEGQITDRYTKAIEQLGSTKSDVRLGGIYALQRLTTDSTRDRDSIRNVLSAFVRNHDGCALQPGEKTPPKRCSDAGEDNGSYVRLPADVVAALTIAPTLAAFDESGEVNDRADFSFSRFPKAFLTSAFLRGADLTEADLRGANLTGADLRGADLTRAVLNGANLTDADLTGAFLNGAKLNGANLTGTDLTRAVLNGANLTDADLTGAFLNGAKLNGADLTGADLTRAVLRGAVLRGADLGADLTGTDLGADLTGADLTGADLTRAVLRGAVLRGADLGADLTGTDLGADLTGADLTGADLTGADLTGADLTRAVLRGADLRGVRGITEQQVRGMAIDVSDMKFGPLE</sequence>
<keyword evidence="1" id="KW-0677">Repeat</keyword>
<name>A0A7W7S1M0_9ACTN</name>
<accession>A0A7W7S1M0</accession>
<evidence type="ECO:0000256" key="1">
    <source>
        <dbReference type="ARBA" id="ARBA00022737"/>
    </source>
</evidence>
<feature type="transmembrane region" description="Helical" evidence="2">
    <location>
        <begin position="20"/>
        <end position="40"/>
    </location>
</feature>
<dbReference type="PANTHER" id="PTHR47485">
    <property type="entry name" value="THYLAKOID LUMENAL 17.4 KDA PROTEIN, CHLOROPLASTIC"/>
    <property type="match status" value="1"/>
</dbReference>
<evidence type="ECO:0000313" key="4">
    <source>
        <dbReference type="Proteomes" id="UP000534286"/>
    </source>
</evidence>
<dbReference type="AlphaFoldDB" id="A0A7W7S1M0"/>
<organism evidence="3 4">
    <name type="scientific">Streptosporangium album</name>
    <dbReference type="NCBI Taxonomy" id="47479"/>
    <lineage>
        <taxon>Bacteria</taxon>
        <taxon>Bacillati</taxon>
        <taxon>Actinomycetota</taxon>
        <taxon>Actinomycetes</taxon>
        <taxon>Streptosporangiales</taxon>
        <taxon>Streptosporangiaceae</taxon>
        <taxon>Streptosporangium</taxon>
    </lineage>
</organism>
<feature type="transmembrane region" description="Helical" evidence="2">
    <location>
        <begin position="76"/>
        <end position="99"/>
    </location>
</feature>
<keyword evidence="4" id="KW-1185">Reference proteome</keyword>
<keyword evidence="2" id="KW-1133">Transmembrane helix</keyword>
<dbReference type="RefSeq" id="WP_184757980.1">
    <property type="nucleotide sequence ID" value="NZ_JACHJU010000003.1"/>
</dbReference>
<dbReference type="Pfam" id="PF00805">
    <property type="entry name" value="Pentapeptide"/>
    <property type="match status" value="4"/>
</dbReference>
<gene>
    <name evidence="3" type="ORF">FHR32_006288</name>
</gene>
<dbReference type="EMBL" id="JACHJU010000003">
    <property type="protein sequence ID" value="MBB4941902.1"/>
    <property type="molecule type" value="Genomic_DNA"/>
</dbReference>
<dbReference type="SUPFAM" id="SSF141571">
    <property type="entry name" value="Pentapeptide repeat-like"/>
    <property type="match status" value="2"/>
</dbReference>
<dbReference type="Gene3D" id="2.160.20.80">
    <property type="entry name" value="E3 ubiquitin-protein ligase SopA"/>
    <property type="match status" value="2"/>
</dbReference>
<dbReference type="PANTHER" id="PTHR47485:SF1">
    <property type="entry name" value="THYLAKOID LUMENAL 17.4 KDA PROTEIN, CHLOROPLASTIC"/>
    <property type="match status" value="1"/>
</dbReference>
<keyword evidence="2" id="KW-0472">Membrane</keyword>
<proteinExistence type="predicted"/>
<protein>
    <submittedName>
        <fullName evidence="3">Uncharacterized protein YjbI with pentapeptide repeats</fullName>
    </submittedName>
</protein>
<dbReference type="InterPro" id="IPR001646">
    <property type="entry name" value="5peptide_repeat"/>
</dbReference>
<dbReference type="Proteomes" id="UP000534286">
    <property type="component" value="Unassembled WGS sequence"/>
</dbReference>
<comment type="caution">
    <text evidence="3">The sequence shown here is derived from an EMBL/GenBank/DDBJ whole genome shotgun (WGS) entry which is preliminary data.</text>
</comment>
<evidence type="ECO:0000313" key="3">
    <source>
        <dbReference type="EMBL" id="MBB4941902.1"/>
    </source>
</evidence>